<evidence type="ECO:0000259" key="9">
    <source>
        <dbReference type="Pfam" id="PF07715"/>
    </source>
</evidence>
<dbReference type="GO" id="GO:0009279">
    <property type="term" value="C:cell outer membrane"/>
    <property type="evidence" value="ECO:0007669"/>
    <property type="project" value="UniProtKB-SubCell"/>
</dbReference>
<evidence type="ECO:0000256" key="5">
    <source>
        <dbReference type="ARBA" id="ARBA00023136"/>
    </source>
</evidence>
<dbReference type="PROSITE" id="PS52016">
    <property type="entry name" value="TONB_DEPENDENT_REC_3"/>
    <property type="match status" value="1"/>
</dbReference>
<dbReference type="InterPro" id="IPR039426">
    <property type="entry name" value="TonB-dep_rcpt-like"/>
</dbReference>
<feature type="signal peptide" evidence="8">
    <location>
        <begin position="1"/>
        <end position="26"/>
    </location>
</feature>
<dbReference type="KEGG" id="echi:FKX85_07900"/>
<dbReference type="NCBIfam" id="TIGR04056">
    <property type="entry name" value="OMP_RagA_SusC"/>
    <property type="match status" value="1"/>
</dbReference>
<dbReference type="Gene3D" id="2.40.170.20">
    <property type="entry name" value="TonB-dependent receptor, beta-barrel domain"/>
    <property type="match status" value="1"/>
</dbReference>
<keyword evidence="8" id="KW-0732">Signal</keyword>
<evidence type="ECO:0000256" key="3">
    <source>
        <dbReference type="ARBA" id="ARBA00022452"/>
    </source>
</evidence>
<dbReference type="InterPro" id="IPR023996">
    <property type="entry name" value="TonB-dep_OMP_SusC/RagA"/>
</dbReference>
<evidence type="ECO:0000256" key="2">
    <source>
        <dbReference type="ARBA" id="ARBA00022448"/>
    </source>
</evidence>
<evidence type="ECO:0000256" key="1">
    <source>
        <dbReference type="ARBA" id="ARBA00004571"/>
    </source>
</evidence>
<comment type="similarity">
    <text evidence="7">Belongs to the TonB-dependent receptor family.</text>
</comment>
<feature type="domain" description="TonB-dependent receptor plug" evidence="9">
    <location>
        <begin position="140"/>
        <end position="257"/>
    </location>
</feature>
<proteinExistence type="inferred from homology"/>
<accession>A0A514CGM2</accession>
<feature type="chain" id="PRO_5021887286" evidence="8">
    <location>
        <begin position="27"/>
        <end position="1062"/>
    </location>
</feature>
<name>A0A514CGM2_9BACT</name>
<keyword evidence="11" id="KW-1185">Reference proteome</keyword>
<keyword evidence="4 7" id="KW-0812">Transmembrane</keyword>
<dbReference type="Pfam" id="PF07715">
    <property type="entry name" value="Plug"/>
    <property type="match status" value="1"/>
</dbReference>
<dbReference type="InterPro" id="IPR036942">
    <property type="entry name" value="Beta-barrel_TonB_sf"/>
</dbReference>
<evidence type="ECO:0000313" key="10">
    <source>
        <dbReference type="EMBL" id="QDH78963.1"/>
    </source>
</evidence>
<dbReference type="AlphaFoldDB" id="A0A514CGM2"/>
<keyword evidence="6 7" id="KW-0998">Cell outer membrane</keyword>
<reference evidence="10 11" key="1">
    <citation type="submission" date="2019-06" db="EMBL/GenBank/DDBJ databases">
        <title>Echinicola alkalisoli sp. nov. isolated from saline soil.</title>
        <authorList>
            <person name="Sun J.-Q."/>
            <person name="Xu L."/>
        </authorList>
    </citation>
    <scope>NUCLEOTIDE SEQUENCE [LARGE SCALE GENOMIC DNA]</scope>
    <source>
        <strain evidence="10 11">LN3S3</strain>
    </source>
</reference>
<evidence type="ECO:0000256" key="7">
    <source>
        <dbReference type="PROSITE-ProRule" id="PRU01360"/>
    </source>
</evidence>
<dbReference type="InterPro" id="IPR012910">
    <property type="entry name" value="Plug_dom"/>
</dbReference>
<dbReference type="OrthoDB" id="830178at2"/>
<dbReference type="InterPro" id="IPR008969">
    <property type="entry name" value="CarboxyPept-like_regulatory"/>
</dbReference>
<keyword evidence="3 7" id="KW-1134">Transmembrane beta strand</keyword>
<evidence type="ECO:0000256" key="6">
    <source>
        <dbReference type="ARBA" id="ARBA00023237"/>
    </source>
</evidence>
<gene>
    <name evidence="10" type="ORF">FKX85_07900</name>
</gene>
<sequence length="1062" mass="117243">MKRKNIQKFCTAVLALQMGFAGSLWAQEVEEVKVQPNQQMEYLIEEVAGKVVSKRTGESLEGVAVSYKDLSSTFTNSAGEFKLMVPSSSVTVALRIGDRLIKEYPLNGRTTVDVELSDLELAGAGKQFVQMAYGERPSAQVTGAMSAVDLTESWKNKANMPETSIQGTAAGVNMIRRSGTPGMGADVFIRGLGSLNAKTQPLVVVDGMIYDMNEYDGSIIEGYTSNPLSFIDIKDIDKVTFIKDGGSIYGTKGANGVILITTTRAKDLTTKIDFYTYGGVNIKPKNLPVMEAGEFRPYFTQMLASSGLHANEVINYRYLNDDPDTLGYYNYHNNTDWQNQVMNTTYDQNYFVKVTGGDNIASYALSVGHLKSESVMKGDDFSRTNMRFNADFQITEKLTAGTNVSFSYAVNNLHKYGYGVENISPLNLGLIKAPFLAPNIYDEAGVLSPNLYDVDSMGISNPSAVVENMQGENRRYRFFGSYNARYEFNDHFSIQSLFGLTIDKNRESFFIPDLGTPEEEGTNALVRNQIGGQVSRVFSSYSDSRFDYTNTFGFAHNLNVGLGFRYNKNKLEEDSGYAFNSGTDDLITLGSGVVTLNESYANVGDWIWMSYYADVTYNFLEKYYLDVTMSVDGSSRFGKDAEGGIGLFGHRFGVFPSVKGAWLVSSEDFMRNSPLDLLKLRLSYSQTGNDGIGDYRYLQTYQGSNVIANQGLVRANLANTAIQWETNTKLNAGVDLATANSIFAFSVDIYQNTVSDMLTYQPLKTTIGLDYFLANGGEMVNTGVDLGLSARVLDQDVKLTLAAQVGTYKNEVKELPYDQRTTQVAGGEVITKVGESASMFYGYQTEGVYSTSEEASTAGLMTTLPDGTLEAFGAGDVKFVDQNNDNVIDENDRTIIGDPNPDFYGGFSAHAEYKRFTFDAAFSFSVGNDLYNYVRQQMESMSGYENQLTSVRNRWRTEGQQTNMPRLAYGDPMGNSRFSDRWVEDGSYLRLKTLSVNYAIPVDGKIVKKIDVYASGQNLLTITNYLGHDPEFSYTSSVFGQGVDMGLPPQFASVMLGLKIGL</sequence>
<dbReference type="SUPFAM" id="SSF56935">
    <property type="entry name" value="Porins"/>
    <property type="match status" value="1"/>
</dbReference>
<dbReference type="EMBL" id="CP041253">
    <property type="protein sequence ID" value="QDH78963.1"/>
    <property type="molecule type" value="Genomic_DNA"/>
</dbReference>
<organism evidence="10 11">
    <name type="scientific">Echinicola soli</name>
    <dbReference type="NCBI Taxonomy" id="2591634"/>
    <lineage>
        <taxon>Bacteria</taxon>
        <taxon>Pseudomonadati</taxon>
        <taxon>Bacteroidota</taxon>
        <taxon>Cytophagia</taxon>
        <taxon>Cytophagales</taxon>
        <taxon>Cyclobacteriaceae</taxon>
        <taxon>Echinicola</taxon>
    </lineage>
</organism>
<keyword evidence="2 7" id="KW-0813">Transport</keyword>
<dbReference type="Gene3D" id="2.170.130.10">
    <property type="entry name" value="TonB-dependent receptor, plug domain"/>
    <property type="match status" value="1"/>
</dbReference>
<dbReference type="InterPro" id="IPR037066">
    <property type="entry name" value="Plug_dom_sf"/>
</dbReference>
<keyword evidence="5 7" id="KW-0472">Membrane</keyword>
<dbReference type="SUPFAM" id="SSF49464">
    <property type="entry name" value="Carboxypeptidase regulatory domain-like"/>
    <property type="match status" value="1"/>
</dbReference>
<dbReference type="Proteomes" id="UP000316614">
    <property type="component" value="Chromosome"/>
</dbReference>
<dbReference type="RefSeq" id="WP_141614216.1">
    <property type="nucleotide sequence ID" value="NZ_CP041253.1"/>
</dbReference>
<comment type="subcellular location">
    <subcellularLocation>
        <location evidence="1 7">Cell outer membrane</location>
        <topology evidence="1 7">Multi-pass membrane protein</topology>
    </subcellularLocation>
</comment>
<evidence type="ECO:0000256" key="4">
    <source>
        <dbReference type="ARBA" id="ARBA00022692"/>
    </source>
</evidence>
<protein>
    <submittedName>
        <fullName evidence="10">SusC/RagA family TonB-linked outer membrane protein</fullName>
    </submittedName>
</protein>
<evidence type="ECO:0000313" key="11">
    <source>
        <dbReference type="Proteomes" id="UP000316614"/>
    </source>
</evidence>
<evidence type="ECO:0000256" key="8">
    <source>
        <dbReference type="SAM" id="SignalP"/>
    </source>
</evidence>